<organism evidence="16">
    <name type="scientific">Rhodosorus marinus</name>
    <dbReference type="NCBI Taxonomy" id="101924"/>
    <lineage>
        <taxon>Eukaryota</taxon>
        <taxon>Rhodophyta</taxon>
        <taxon>Stylonematophyceae</taxon>
        <taxon>Stylonematales</taxon>
        <taxon>Stylonemataceae</taxon>
        <taxon>Rhodosorus</taxon>
    </lineage>
</organism>
<comment type="similarity">
    <text evidence="3">Belongs to the XPG/RAD2 endonuclease family. XPG subfamily.</text>
</comment>
<dbReference type="Pfam" id="PF00867">
    <property type="entry name" value="XPG_I"/>
    <property type="match status" value="1"/>
</dbReference>
<dbReference type="PRINTS" id="PR00853">
    <property type="entry name" value="XPGRADSUPER"/>
</dbReference>
<dbReference type="EMBL" id="HBHW01026010">
    <property type="protein sequence ID" value="CAE0052219.1"/>
    <property type="molecule type" value="Transcribed_RNA"/>
</dbReference>
<keyword evidence="4" id="KW-0540">Nuclease</keyword>
<dbReference type="CDD" id="cd09904">
    <property type="entry name" value="H3TH_XPG"/>
    <property type="match status" value="1"/>
</dbReference>
<evidence type="ECO:0000256" key="5">
    <source>
        <dbReference type="ARBA" id="ARBA00022723"/>
    </source>
</evidence>
<evidence type="ECO:0000256" key="8">
    <source>
        <dbReference type="ARBA" id="ARBA00022801"/>
    </source>
</evidence>
<keyword evidence="6" id="KW-0255">Endonuclease</keyword>
<reference evidence="16" key="1">
    <citation type="submission" date="2021-01" db="EMBL/GenBank/DDBJ databases">
        <authorList>
            <person name="Corre E."/>
            <person name="Pelletier E."/>
            <person name="Niang G."/>
            <person name="Scheremetjew M."/>
            <person name="Finn R."/>
            <person name="Kale V."/>
            <person name="Holt S."/>
            <person name="Cochrane G."/>
            <person name="Meng A."/>
            <person name="Brown T."/>
            <person name="Cohen L."/>
        </authorList>
    </citation>
    <scope>NUCLEOTIDE SEQUENCE</scope>
    <source>
        <strain evidence="16">CCMP 769</strain>
    </source>
</reference>
<evidence type="ECO:0000256" key="3">
    <source>
        <dbReference type="ARBA" id="ARBA00005283"/>
    </source>
</evidence>
<evidence type="ECO:0000259" key="14">
    <source>
        <dbReference type="SMART" id="SM00484"/>
    </source>
</evidence>
<dbReference type="PROSITE" id="PS00841">
    <property type="entry name" value="XPG_1"/>
    <property type="match status" value="1"/>
</dbReference>
<keyword evidence="7" id="KW-0227">DNA damage</keyword>
<feature type="domain" description="XPG N-terminal" evidence="15">
    <location>
        <begin position="1"/>
        <end position="98"/>
    </location>
</feature>
<dbReference type="Pfam" id="PF00752">
    <property type="entry name" value="XPG_N"/>
    <property type="match status" value="1"/>
</dbReference>
<dbReference type="InterPro" id="IPR006084">
    <property type="entry name" value="XPG/Rad2"/>
</dbReference>
<keyword evidence="5" id="KW-0479">Metal-binding</keyword>
<dbReference type="CDD" id="cd09868">
    <property type="entry name" value="PIN_XPG_RAD2"/>
    <property type="match status" value="2"/>
</dbReference>
<feature type="compositionally biased region" description="Polar residues" evidence="13">
    <location>
        <begin position="461"/>
        <end position="478"/>
    </location>
</feature>
<dbReference type="PANTHER" id="PTHR16171:SF7">
    <property type="entry name" value="DNA REPAIR PROTEIN RAD2"/>
    <property type="match status" value="1"/>
</dbReference>
<dbReference type="Gene3D" id="3.40.50.1010">
    <property type="entry name" value="5'-nuclease"/>
    <property type="match status" value="2"/>
</dbReference>
<dbReference type="GO" id="GO:0046872">
    <property type="term" value="F:metal ion binding"/>
    <property type="evidence" value="ECO:0007669"/>
    <property type="project" value="UniProtKB-KW"/>
</dbReference>
<dbReference type="InterPro" id="IPR006085">
    <property type="entry name" value="XPG_DNA_repair_N"/>
</dbReference>
<comment type="similarity">
    <text evidence="12">Belongs to the XPG/RAD2 endonuclease family. GEN subfamily.</text>
</comment>
<dbReference type="InterPro" id="IPR006086">
    <property type="entry name" value="XPG-I_dom"/>
</dbReference>
<dbReference type="SUPFAM" id="SSF47807">
    <property type="entry name" value="5' to 3' exonuclease, C-terminal subdomain"/>
    <property type="match status" value="1"/>
</dbReference>
<dbReference type="InterPro" id="IPR001044">
    <property type="entry name" value="XPG/Rad2_eukaryotes"/>
</dbReference>
<dbReference type="GO" id="GO:0005634">
    <property type="term" value="C:nucleus"/>
    <property type="evidence" value="ECO:0007669"/>
    <property type="project" value="UniProtKB-SubCell"/>
</dbReference>
<evidence type="ECO:0000256" key="2">
    <source>
        <dbReference type="ARBA" id="ARBA00004123"/>
    </source>
</evidence>
<protein>
    <submittedName>
        <fullName evidence="16">Uncharacterized protein</fullName>
    </submittedName>
</protein>
<keyword evidence="9" id="KW-0460">Magnesium</keyword>
<feature type="region of interest" description="Disordered" evidence="13">
    <location>
        <begin position="130"/>
        <end position="180"/>
    </location>
</feature>
<feature type="compositionally biased region" description="Polar residues" evidence="13">
    <location>
        <begin position="551"/>
        <end position="571"/>
    </location>
</feature>
<evidence type="ECO:0000256" key="11">
    <source>
        <dbReference type="ARBA" id="ARBA00023242"/>
    </source>
</evidence>
<evidence type="ECO:0000256" key="9">
    <source>
        <dbReference type="ARBA" id="ARBA00022842"/>
    </source>
</evidence>
<feature type="region of interest" description="Disordered" evidence="13">
    <location>
        <begin position="549"/>
        <end position="639"/>
    </location>
</feature>
<feature type="region of interest" description="Disordered" evidence="13">
    <location>
        <begin position="438"/>
        <end position="479"/>
    </location>
</feature>
<name>A0A7S2ZVL4_9RHOD</name>
<feature type="region of interest" description="Disordered" evidence="13">
    <location>
        <begin position="963"/>
        <end position="1008"/>
    </location>
</feature>
<evidence type="ECO:0000256" key="6">
    <source>
        <dbReference type="ARBA" id="ARBA00022759"/>
    </source>
</evidence>
<dbReference type="PANTHER" id="PTHR16171">
    <property type="entry name" value="DNA REPAIR PROTEIN COMPLEMENTING XP-G CELLS-RELATED"/>
    <property type="match status" value="1"/>
</dbReference>
<feature type="compositionally biased region" description="Polar residues" evidence="13">
    <location>
        <begin position="149"/>
        <end position="167"/>
    </location>
</feature>
<evidence type="ECO:0000256" key="7">
    <source>
        <dbReference type="ARBA" id="ARBA00022763"/>
    </source>
</evidence>
<dbReference type="SUPFAM" id="SSF88723">
    <property type="entry name" value="PIN domain-like"/>
    <property type="match status" value="1"/>
</dbReference>
<keyword evidence="11" id="KW-0539">Nucleus</keyword>
<dbReference type="GO" id="GO:0003697">
    <property type="term" value="F:single-stranded DNA binding"/>
    <property type="evidence" value="ECO:0007669"/>
    <property type="project" value="InterPro"/>
</dbReference>
<dbReference type="SMART" id="SM00484">
    <property type="entry name" value="XPGI"/>
    <property type="match status" value="1"/>
</dbReference>
<dbReference type="InterPro" id="IPR019974">
    <property type="entry name" value="XPG_CS"/>
</dbReference>
<evidence type="ECO:0000256" key="4">
    <source>
        <dbReference type="ARBA" id="ARBA00022722"/>
    </source>
</evidence>
<feature type="compositionally biased region" description="Acidic residues" evidence="13">
    <location>
        <begin position="611"/>
        <end position="624"/>
    </location>
</feature>
<evidence type="ECO:0000256" key="12">
    <source>
        <dbReference type="ARBA" id="ARBA00038112"/>
    </source>
</evidence>
<evidence type="ECO:0000313" key="16">
    <source>
        <dbReference type="EMBL" id="CAE0052219.1"/>
    </source>
</evidence>
<evidence type="ECO:0000256" key="13">
    <source>
        <dbReference type="SAM" id="MobiDB-lite"/>
    </source>
</evidence>
<comment type="subcellular location">
    <subcellularLocation>
        <location evidence="2">Nucleus</location>
    </subcellularLocation>
</comment>
<gene>
    <name evidence="16" type="ORF">RMAR00112_LOCUS20245</name>
</gene>
<dbReference type="InterPro" id="IPR036279">
    <property type="entry name" value="5-3_exonuclease_C_sf"/>
</dbReference>
<evidence type="ECO:0000256" key="1">
    <source>
        <dbReference type="ARBA" id="ARBA00001946"/>
    </source>
</evidence>
<keyword evidence="8" id="KW-0378">Hydrolase</keyword>
<feature type="region of interest" description="Disordered" evidence="13">
    <location>
        <begin position="285"/>
        <end position="305"/>
    </location>
</feature>
<feature type="domain" description="XPG-I" evidence="14">
    <location>
        <begin position="709"/>
        <end position="778"/>
    </location>
</feature>
<dbReference type="PRINTS" id="PR00066">
    <property type="entry name" value="XRODRMPGMNTG"/>
</dbReference>
<accession>A0A7S2ZVL4</accession>
<sequence>MGVHGLWDLLSPVGRQLPLDIIRGQTMAVDASVWLTQFVRAMRDAEGMMLRNAHLLGFFRRCCKLLFHYIRPVFVFDGQAHPLKRKTLERRRSLHEKQTAKLKRVAERMVLNRLQARALDNHVEIAGKAASYRKRTRESPDRIEPEAPNTLSQHEINSQVDDGSNSLAGKESPRSSNFDADLNYADLADDDDLGELPDRLRVDTWRNDTQKLRAAHRERIVQVAESSPKDFSRAQISNFLRSTKQLQDIRQTRRKVSGIQGEEKRVASDSKRTFIFRKKDPANEDILLSTSPDERKSSQSARQEAAASIRWATSALQKNSTGRGSALPIFIIDEEVQQTAEEGEKSMGSADDMEWEVVDVETEKTKDPNGLSAKRQEDEEIVTLASPDVEVKRQWPRLDGEIITLNSPEPVKASGQHVPADEFHSKAARALDGFLRGLAKSEQEDRGCSDEKDDKEEDQGVNESGETFKGESTGTLISGQAEPGVIDSAEYEVQKAILASLRTERISPSELDKYGGPSEVAADFVAKERGDSAKPSFTAERIAGELETKGITGNRSSKPCENSKENANLQKLQKEEGIPTNASAEGDGPRTAKGSAGRLGAGGQVEKSEPTGDDSLPETVEEDEIRPIIESRSPEFSSPLDDSILLTEAALSASEWADLADDGKEEQIKAMRLRIGQEGEALQQEVRARRAASHLVSDEMYAETRDMLRLFGIPYIEAPYEAEAQCAWLNEAGLVDGVVTEDSDAFLFGALNVYRNMFNKNKYVEGYEMKQIEEEMGMTRSKLIRLALLLGSDYTDGVRGVGIVNAAEILEAFPGPNGLEEFREWVDKKITLLDEEPSEEELATLEQSEAIRREFCWKHRNIRRNWEIREGFPNAQVVEAYEVPECDRLKAKFTWTKPDFDMLRRFCWEKFGWKQEKADELLNPLEKELERREQSPEQVQTRIDKFFKPERFALIRSQRLGKAIQGMAGPKNSSHLVADKKKKPKQKREGRENRSKRGDDEGTPLGLD</sequence>
<dbReference type="SMART" id="SM00485">
    <property type="entry name" value="XPGN"/>
    <property type="match status" value="1"/>
</dbReference>
<proteinExistence type="inferred from homology"/>
<dbReference type="SMART" id="SM00279">
    <property type="entry name" value="HhH2"/>
    <property type="match status" value="1"/>
</dbReference>
<dbReference type="AlphaFoldDB" id="A0A7S2ZVL4"/>
<evidence type="ECO:0000256" key="10">
    <source>
        <dbReference type="ARBA" id="ARBA00023204"/>
    </source>
</evidence>
<evidence type="ECO:0000259" key="15">
    <source>
        <dbReference type="SMART" id="SM00485"/>
    </source>
</evidence>
<dbReference type="GO" id="GO:0006289">
    <property type="term" value="P:nucleotide-excision repair"/>
    <property type="evidence" value="ECO:0007669"/>
    <property type="project" value="InterPro"/>
</dbReference>
<dbReference type="GO" id="GO:0048256">
    <property type="term" value="F:flap endonuclease activity"/>
    <property type="evidence" value="ECO:0007669"/>
    <property type="project" value="UniProtKB-ARBA"/>
</dbReference>
<dbReference type="Gene3D" id="1.10.150.20">
    <property type="entry name" value="5' to 3' exonuclease, C-terminal subdomain"/>
    <property type="match status" value="1"/>
</dbReference>
<dbReference type="InterPro" id="IPR008918">
    <property type="entry name" value="HhH2"/>
</dbReference>
<comment type="cofactor">
    <cofactor evidence="1">
        <name>Mg(2+)</name>
        <dbReference type="ChEBI" id="CHEBI:18420"/>
    </cofactor>
</comment>
<feature type="compositionally biased region" description="Basic and acidic residues" evidence="13">
    <location>
        <begin position="987"/>
        <end position="1000"/>
    </location>
</feature>
<keyword evidence="10" id="KW-0234">DNA repair</keyword>
<dbReference type="FunFam" id="1.10.150.20:FF:000030">
    <property type="entry name" value="Flap endonuclease GEN-like 1"/>
    <property type="match status" value="1"/>
</dbReference>
<feature type="compositionally biased region" description="Basic and acidic residues" evidence="13">
    <location>
        <begin position="439"/>
        <end position="452"/>
    </location>
</feature>
<dbReference type="PROSITE" id="PS00842">
    <property type="entry name" value="XPG_2"/>
    <property type="match status" value="1"/>
</dbReference>
<dbReference type="InterPro" id="IPR029060">
    <property type="entry name" value="PIN-like_dom_sf"/>
</dbReference>